<dbReference type="InterPro" id="IPR034690">
    <property type="entry name" value="Endolysin_T4_type"/>
</dbReference>
<dbReference type="OrthoDB" id="5327667at2"/>
<dbReference type="CDD" id="cd00737">
    <property type="entry name" value="lyz_endolysin_autolysin"/>
    <property type="match status" value="1"/>
</dbReference>
<dbReference type="Proteomes" id="UP000248688">
    <property type="component" value="Chromosome"/>
</dbReference>
<dbReference type="EC" id="3.2.1.17" evidence="7"/>
<dbReference type="GO" id="GO:0009253">
    <property type="term" value="P:peptidoglycan catabolic process"/>
    <property type="evidence" value="ECO:0007669"/>
    <property type="project" value="InterPro"/>
</dbReference>
<dbReference type="GO" id="GO:0031640">
    <property type="term" value="P:killing of cells of another organism"/>
    <property type="evidence" value="ECO:0007669"/>
    <property type="project" value="UniProtKB-KW"/>
</dbReference>
<dbReference type="Pfam" id="PF00959">
    <property type="entry name" value="Phage_lysozyme"/>
    <property type="match status" value="1"/>
</dbReference>
<evidence type="ECO:0000256" key="3">
    <source>
        <dbReference type="ARBA" id="ARBA00022638"/>
    </source>
</evidence>
<evidence type="ECO:0000256" key="5">
    <source>
        <dbReference type="ARBA" id="ARBA00023200"/>
    </source>
</evidence>
<dbReference type="GO" id="GO:0016998">
    <property type="term" value="P:cell wall macromolecule catabolic process"/>
    <property type="evidence" value="ECO:0007669"/>
    <property type="project" value="InterPro"/>
</dbReference>
<keyword evidence="2 7" id="KW-0929">Antimicrobial</keyword>
<dbReference type="Gene3D" id="1.10.530.40">
    <property type="match status" value="1"/>
</dbReference>
<evidence type="ECO:0000256" key="6">
    <source>
        <dbReference type="ARBA" id="ARBA00023295"/>
    </source>
</evidence>
<dbReference type="InterPro" id="IPR002196">
    <property type="entry name" value="Glyco_hydro_24"/>
</dbReference>
<dbReference type="AlphaFoldDB" id="A0A2Z4IMQ8"/>
<dbReference type="RefSeq" id="WP_112785558.1">
    <property type="nucleotide sequence ID" value="NZ_CP030041.1"/>
</dbReference>
<gene>
    <name evidence="8" type="ORF">DN752_19695</name>
</gene>
<dbReference type="GO" id="GO:0003796">
    <property type="term" value="F:lysozyme activity"/>
    <property type="evidence" value="ECO:0007669"/>
    <property type="project" value="UniProtKB-EC"/>
</dbReference>
<dbReference type="GO" id="GO:0042742">
    <property type="term" value="P:defense response to bacterium"/>
    <property type="evidence" value="ECO:0007669"/>
    <property type="project" value="UniProtKB-KW"/>
</dbReference>
<keyword evidence="6 7" id="KW-0326">Glycosidase</keyword>
<evidence type="ECO:0000256" key="2">
    <source>
        <dbReference type="ARBA" id="ARBA00022529"/>
    </source>
</evidence>
<dbReference type="InterPro" id="IPR023346">
    <property type="entry name" value="Lysozyme-like_dom_sf"/>
</dbReference>
<keyword evidence="3 7" id="KW-0081">Bacteriolytic enzyme</keyword>
<keyword evidence="4 7" id="KW-0378">Hydrolase</keyword>
<evidence type="ECO:0000313" key="9">
    <source>
        <dbReference type="Proteomes" id="UP000248688"/>
    </source>
</evidence>
<reference evidence="8 9" key="1">
    <citation type="submission" date="2018-06" db="EMBL/GenBank/DDBJ databases">
        <title>Echinicola strongylocentroti sp. nov., isolated from a sea urchin Strongylocentrotus intermedius.</title>
        <authorList>
            <person name="Bae S.S."/>
        </authorList>
    </citation>
    <scope>NUCLEOTIDE SEQUENCE [LARGE SCALE GENOMIC DNA]</scope>
    <source>
        <strain evidence="8 9">MEBiC08714</strain>
    </source>
</reference>
<keyword evidence="9" id="KW-1185">Reference proteome</keyword>
<accession>A0A2Z4IMQ8</accession>
<dbReference type="InterPro" id="IPR033907">
    <property type="entry name" value="Endolysin_autolysin"/>
</dbReference>
<dbReference type="PANTHER" id="PTHR38107">
    <property type="match status" value="1"/>
</dbReference>
<dbReference type="HAMAP" id="MF_04110">
    <property type="entry name" value="ENDOLYSIN_T4"/>
    <property type="match status" value="1"/>
</dbReference>
<evidence type="ECO:0000256" key="4">
    <source>
        <dbReference type="ARBA" id="ARBA00022801"/>
    </source>
</evidence>
<dbReference type="InterPro" id="IPR051018">
    <property type="entry name" value="Bacteriophage_GH24"/>
</dbReference>
<organism evidence="8 9">
    <name type="scientific">Echinicola strongylocentroti</name>
    <dbReference type="NCBI Taxonomy" id="1795355"/>
    <lineage>
        <taxon>Bacteria</taxon>
        <taxon>Pseudomonadati</taxon>
        <taxon>Bacteroidota</taxon>
        <taxon>Cytophagia</taxon>
        <taxon>Cytophagales</taxon>
        <taxon>Cyclobacteriaceae</taxon>
        <taxon>Echinicola</taxon>
    </lineage>
</organism>
<proteinExistence type="inferred from homology"/>
<evidence type="ECO:0000256" key="7">
    <source>
        <dbReference type="RuleBase" id="RU003788"/>
    </source>
</evidence>
<sequence>MRLTKEGIELMKEFEGLRLDAYQDVAGVWTIGHGNTYYEDGSKVKQGDRISKARSEKLFINIVEGFAEGVRGAILQPIGAKPFSALVSFAYNVGLQNFRDSTLLKKVNINPEDPSIRSEFMRWNKAGGKVWDGLTRRRKAEANLYFDE</sequence>
<dbReference type="InterPro" id="IPR023347">
    <property type="entry name" value="Lysozyme_dom_sf"/>
</dbReference>
<comment type="catalytic activity">
    <reaction evidence="1 7">
        <text>Hydrolysis of (1-&gt;4)-beta-linkages between N-acetylmuramic acid and N-acetyl-D-glucosamine residues in a peptidoglycan and between N-acetyl-D-glucosamine residues in chitodextrins.</text>
        <dbReference type="EC" id="3.2.1.17"/>
    </reaction>
</comment>
<dbReference type="EMBL" id="CP030041">
    <property type="protein sequence ID" value="AWW32185.1"/>
    <property type="molecule type" value="Genomic_DNA"/>
</dbReference>
<dbReference type="SUPFAM" id="SSF53955">
    <property type="entry name" value="Lysozyme-like"/>
    <property type="match status" value="1"/>
</dbReference>
<evidence type="ECO:0000256" key="1">
    <source>
        <dbReference type="ARBA" id="ARBA00000632"/>
    </source>
</evidence>
<name>A0A2Z4IMQ8_9BACT</name>
<protein>
    <recommendedName>
        <fullName evidence="7">Lysozyme</fullName>
        <ecNumber evidence="7">3.2.1.17</ecNumber>
    </recommendedName>
</protein>
<keyword evidence="5" id="KW-1035">Host cytoplasm</keyword>
<dbReference type="KEGG" id="est:DN752_19695"/>
<comment type="similarity">
    <text evidence="7">Belongs to the glycosyl hydrolase 24 family.</text>
</comment>
<dbReference type="PANTHER" id="PTHR38107:SF3">
    <property type="entry name" value="LYSOZYME RRRD-RELATED"/>
    <property type="match status" value="1"/>
</dbReference>
<evidence type="ECO:0000313" key="8">
    <source>
        <dbReference type="EMBL" id="AWW32185.1"/>
    </source>
</evidence>